<evidence type="ECO:0000256" key="2">
    <source>
        <dbReference type="ARBA" id="ARBA00022448"/>
    </source>
</evidence>
<dbReference type="GO" id="GO:0006896">
    <property type="term" value="P:Golgi to vacuole transport"/>
    <property type="evidence" value="ECO:0007669"/>
    <property type="project" value="UniProtKB-ARBA"/>
</dbReference>
<dbReference type="InterPro" id="IPR008942">
    <property type="entry name" value="ENTH_VHS"/>
</dbReference>
<protein>
    <submittedName>
        <fullName evidence="7">VHS-domain-containing protein</fullName>
    </submittedName>
</protein>
<evidence type="ECO:0000256" key="5">
    <source>
        <dbReference type="ARBA" id="ARBA00053552"/>
    </source>
</evidence>
<dbReference type="SUPFAM" id="SSF89009">
    <property type="entry name" value="GAT-like domain"/>
    <property type="match status" value="1"/>
</dbReference>
<name>A0A1X0S475_RHIZD</name>
<dbReference type="GO" id="GO:0043130">
    <property type="term" value="F:ubiquitin binding"/>
    <property type="evidence" value="ECO:0007669"/>
    <property type="project" value="InterPro"/>
</dbReference>
<dbReference type="Pfam" id="PF00790">
    <property type="entry name" value="VHS"/>
    <property type="match status" value="1"/>
</dbReference>
<keyword evidence="4" id="KW-0333">Golgi apparatus</keyword>
<dbReference type="Proteomes" id="UP000242381">
    <property type="component" value="Unassembled WGS sequence"/>
</dbReference>
<gene>
    <name evidence="7" type="ORF">BCV71DRAFT_178344</name>
</gene>
<keyword evidence="2" id="KW-0813">Transport</keyword>
<reference evidence="7 8" key="1">
    <citation type="journal article" date="2016" name="Proc. Natl. Acad. Sci. U.S.A.">
        <title>Lipid metabolic changes in an early divergent fungus govern the establishment of a mutualistic symbiosis with endobacteria.</title>
        <authorList>
            <person name="Lastovetsky O.A."/>
            <person name="Gaspar M.L."/>
            <person name="Mondo S.J."/>
            <person name="LaButti K.M."/>
            <person name="Sandor L."/>
            <person name="Grigoriev I.V."/>
            <person name="Henry S.A."/>
            <person name="Pawlowska T.E."/>
        </authorList>
    </citation>
    <scope>NUCLEOTIDE SEQUENCE [LARGE SCALE GENOMIC DNA]</scope>
    <source>
        <strain evidence="7 8">ATCC 11559</strain>
    </source>
</reference>
<evidence type="ECO:0000256" key="3">
    <source>
        <dbReference type="ARBA" id="ARBA00022927"/>
    </source>
</evidence>
<feature type="domain" description="VHS" evidence="6">
    <location>
        <begin position="8"/>
        <end position="169"/>
    </location>
</feature>
<comment type="function">
    <text evidence="5">May play a role in the regulation of membrane traffic through the trans-Golgi network.</text>
</comment>
<dbReference type="GO" id="GO:0005829">
    <property type="term" value="C:cytosol"/>
    <property type="evidence" value="ECO:0007669"/>
    <property type="project" value="GOC"/>
</dbReference>
<dbReference type="SMART" id="SM00288">
    <property type="entry name" value="VHS"/>
    <property type="match status" value="1"/>
</dbReference>
<evidence type="ECO:0000313" key="8">
    <source>
        <dbReference type="Proteomes" id="UP000242381"/>
    </source>
</evidence>
<dbReference type="PANTHER" id="PTHR47180">
    <property type="entry name" value="ADP-RIBOSYLATION FACTOR-BINDING PROTEIN GGA1-RELATED"/>
    <property type="match status" value="1"/>
</dbReference>
<accession>A0A1X0S475</accession>
<dbReference type="FunFam" id="1.25.40.90:FF:000008">
    <property type="entry name" value="VHS domain protein"/>
    <property type="match status" value="1"/>
</dbReference>
<dbReference type="EMBL" id="KV921317">
    <property type="protein sequence ID" value="ORE19064.1"/>
    <property type="molecule type" value="Genomic_DNA"/>
</dbReference>
<dbReference type="CDD" id="cd16998">
    <property type="entry name" value="VHS_GGA_fungi"/>
    <property type="match status" value="1"/>
</dbReference>
<proteinExistence type="predicted"/>
<dbReference type="SUPFAM" id="SSF48464">
    <property type="entry name" value="ENTH/VHS domain"/>
    <property type="match status" value="1"/>
</dbReference>
<evidence type="ECO:0000256" key="1">
    <source>
        <dbReference type="ARBA" id="ARBA00004601"/>
    </source>
</evidence>
<dbReference type="GO" id="GO:0006895">
    <property type="term" value="P:Golgi to endosome transport"/>
    <property type="evidence" value="ECO:0007669"/>
    <property type="project" value="TreeGrafter"/>
</dbReference>
<dbReference type="InterPro" id="IPR004152">
    <property type="entry name" value="GAT_dom"/>
</dbReference>
<dbReference type="InterPro" id="IPR038425">
    <property type="entry name" value="GAT_sf"/>
</dbReference>
<evidence type="ECO:0000313" key="7">
    <source>
        <dbReference type="EMBL" id="ORE19064.1"/>
    </source>
</evidence>
<dbReference type="Gene3D" id="1.25.40.90">
    <property type="match status" value="1"/>
</dbReference>
<dbReference type="OMA" id="VEMENWL"/>
<dbReference type="Gene3D" id="1.20.58.160">
    <property type="match status" value="1"/>
</dbReference>
<dbReference type="GO" id="GO:0043328">
    <property type="term" value="P:protein transport to vacuole involved in ubiquitin-dependent protein catabolic process via the multivesicular body sorting pathway"/>
    <property type="evidence" value="ECO:0007669"/>
    <property type="project" value="TreeGrafter"/>
</dbReference>
<dbReference type="GO" id="GO:0005802">
    <property type="term" value="C:trans-Golgi network"/>
    <property type="evidence" value="ECO:0007669"/>
    <property type="project" value="TreeGrafter"/>
</dbReference>
<dbReference type="InterPro" id="IPR052653">
    <property type="entry name" value="ARF-binding"/>
</dbReference>
<comment type="subcellular location">
    <subcellularLocation>
        <location evidence="1">Golgi apparatus</location>
        <location evidence="1">trans-Golgi network</location>
    </subcellularLocation>
</comment>
<feature type="non-terminal residue" evidence="7">
    <location>
        <position position="1"/>
    </location>
</feature>
<sequence>IYSFLERACSPSRFDPNLALNLEICETINKKQGSAPRTAAMTIVKLVNSPRVNQAMLALTLLDNCAKNCGYPFHLQIATKEFLNALVRRFPERPPTRYAPHPVQSAPENQWNHFDFVPQQLMAHPVLDRILYLIKEWKIALTELSKYKEDMTHIRDMYRLLKFKGYVFPELRDSSVAALAPADTLKTVEELEEENRVAQAAKLQELIRRGRPQDLIQNKARLLYEMLGNLRSGDRPDETMEELKGSCENAIPKIESMLKTEQDKEKIEEMNQALLIVKNSILKYQDIKKGRYNTSYDISDKFDSKLVEEAKQQQQEQQGSISLIDLDDDLSSDNDRSIINQLNSLTIDSPDLSTQPTQELVVPIVDNRLVDMVNKNGLVIQLEPLPTVNTTYQFKAYYSNKSVAPMDKMTLLLAAPKVIIPLFSWFRRVINVTR</sequence>
<dbReference type="PANTHER" id="PTHR47180:SF1">
    <property type="entry name" value="ADP-RIBOSYLATION FACTOR-BINDING PROTEIN GGA1-RELATED"/>
    <property type="match status" value="1"/>
</dbReference>
<keyword evidence="3" id="KW-0653">Protein transport</keyword>
<dbReference type="Pfam" id="PF03127">
    <property type="entry name" value="GAT"/>
    <property type="match status" value="1"/>
</dbReference>
<organism evidence="7 8">
    <name type="scientific">Rhizopus microsporus</name>
    <dbReference type="NCBI Taxonomy" id="58291"/>
    <lineage>
        <taxon>Eukaryota</taxon>
        <taxon>Fungi</taxon>
        <taxon>Fungi incertae sedis</taxon>
        <taxon>Mucoromycota</taxon>
        <taxon>Mucoromycotina</taxon>
        <taxon>Mucoromycetes</taxon>
        <taxon>Mucorales</taxon>
        <taxon>Mucorineae</taxon>
        <taxon>Rhizopodaceae</taxon>
        <taxon>Rhizopus</taxon>
    </lineage>
</organism>
<dbReference type="PROSITE" id="PS50179">
    <property type="entry name" value="VHS"/>
    <property type="match status" value="1"/>
</dbReference>
<evidence type="ECO:0000259" key="6">
    <source>
        <dbReference type="PROSITE" id="PS50179"/>
    </source>
</evidence>
<dbReference type="InterPro" id="IPR002014">
    <property type="entry name" value="VHS_dom"/>
</dbReference>
<dbReference type="VEuPathDB" id="FungiDB:BCV72DRAFT_215829"/>
<evidence type="ECO:0000256" key="4">
    <source>
        <dbReference type="ARBA" id="ARBA00023034"/>
    </source>
</evidence>
<dbReference type="AlphaFoldDB" id="A0A1X0S475"/>
<dbReference type="GO" id="GO:0035091">
    <property type="term" value="F:phosphatidylinositol binding"/>
    <property type="evidence" value="ECO:0007669"/>
    <property type="project" value="InterPro"/>
</dbReference>